<feature type="compositionally biased region" description="Polar residues" evidence="1">
    <location>
        <begin position="331"/>
        <end position="340"/>
    </location>
</feature>
<dbReference type="Pfam" id="PF00443">
    <property type="entry name" value="UCH"/>
    <property type="match status" value="1"/>
</dbReference>
<dbReference type="PANTHER" id="PTHR47510:SF3">
    <property type="entry name" value="ENDO_EXONUCLEASE_PHOSPHATASE DOMAIN-CONTAINING PROTEIN"/>
    <property type="match status" value="1"/>
</dbReference>
<dbReference type="SUPFAM" id="SSF54001">
    <property type="entry name" value="Cysteine proteinases"/>
    <property type="match status" value="1"/>
</dbReference>
<comment type="caution">
    <text evidence="2">The sequence shown here is derived from an EMBL/GenBank/DDBJ whole genome shotgun (WGS) entry which is preliminary data.</text>
</comment>
<feature type="compositionally biased region" description="Polar residues" evidence="1">
    <location>
        <begin position="252"/>
        <end position="272"/>
    </location>
</feature>
<name>A0A7D9DD53_PARCT</name>
<dbReference type="InterPro" id="IPR038765">
    <property type="entry name" value="Papain-like_cys_pep_sf"/>
</dbReference>
<feature type="compositionally biased region" description="Basic and acidic residues" evidence="1">
    <location>
        <begin position="341"/>
        <end position="351"/>
    </location>
</feature>
<dbReference type="PROSITE" id="PS50235">
    <property type="entry name" value="USP_3"/>
    <property type="match status" value="1"/>
</dbReference>
<dbReference type="Gene3D" id="3.90.70.10">
    <property type="entry name" value="Cysteine proteinases"/>
    <property type="match status" value="1"/>
</dbReference>
<sequence length="799" mass="89614">MAASLHRTLCEVKGEVKLQATNTISRVVKQQPGKLRLSQLGDSFYIQCVYDNGVKPSKKYKLDRKQVAEAQLIARDGKLTVYLTGGCARFHLEKGIENEIETFICCLDEIKRTVLTKAAVKYEISNISPIPRVDTLFGSKEAAIKPPTLVLRRQGASRTPQKTNASKEQSKLMSQTPNKAPEQVLKLTAQHENRQQTPDKIPRETFSQHQVKAVQKLIAQQGNRQQTPDGTPRENLSQNQAKALQKLTAQQGNRQQTPNKIPRENLSQNQAKPVQKLAAQQGDREQTPDKTSLRNTSFHEGKSQCRKSLGDNSQQTLNKTPTSIPKLCSHPRNQQKQRMNGQKEDDLEKENINIFFGTPEKQRPSENQSDSQSSTFGTPRKKTPLQENETSPQLSRSTNVKVFYGNNSNNSIRVKRIPKRPLRNASSSSPSQTPRYSLFSTTPTATRNIQTQNKASSGDQHNVKQSTLFAYLADNEVTSQGFTNLGNTCYMNAILQSILGLVPFVQELDNNDLLNTVGRLSLYNCMYNLFRWKNDDGSSTRKKNALKRLKNSLNGSEMTKRFSGYLQNDAHEFMNICLDQMKEEVQEALGEKSEDIAAKVCPVALSDTNDTVITVTSNAVFENLLKLNPKKAHGPDGIPSWLLKENADLLAGPITAILNCSYRECTLPPVWKKADVVPIPKEKPIQDINRQLRPISLTPILSKLAEEFVVMIYVKPAVMELIDSKQFGTVPDSCTTYALISMLHTWNKDTDGNGSTTRVMTFDFLLQESIETRSFRVFVIEHVAGILRRLFPRLADGVD</sequence>
<keyword evidence="2" id="KW-0548">Nucleotidyltransferase</keyword>
<feature type="compositionally biased region" description="Polar residues" evidence="1">
    <location>
        <begin position="156"/>
        <end position="178"/>
    </location>
</feature>
<keyword evidence="2" id="KW-0695">RNA-directed DNA polymerase</keyword>
<feature type="non-terminal residue" evidence="2">
    <location>
        <position position="799"/>
    </location>
</feature>
<reference evidence="2" key="1">
    <citation type="submission" date="2020-04" db="EMBL/GenBank/DDBJ databases">
        <authorList>
            <person name="Alioto T."/>
            <person name="Alioto T."/>
            <person name="Gomez Garrido J."/>
        </authorList>
    </citation>
    <scope>NUCLEOTIDE SEQUENCE</scope>
    <source>
        <strain evidence="2">A484AB</strain>
    </source>
</reference>
<dbReference type="InterPro" id="IPR001394">
    <property type="entry name" value="Peptidase_C19_UCH"/>
</dbReference>
<dbReference type="PANTHER" id="PTHR47510">
    <property type="entry name" value="REVERSE TRANSCRIPTASE DOMAIN-CONTAINING PROTEIN"/>
    <property type="match status" value="1"/>
</dbReference>
<accession>A0A7D9DD53</accession>
<evidence type="ECO:0000313" key="3">
    <source>
        <dbReference type="Proteomes" id="UP001152795"/>
    </source>
</evidence>
<keyword evidence="3" id="KW-1185">Reference proteome</keyword>
<proteinExistence type="predicted"/>
<dbReference type="OrthoDB" id="10037236at2759"/>
<evidence type="ECO:0000313" key="2">
    <source>
        <dbReference type="EMBL" id="CAB3981648.1"/>
    </source>
</evidence>
<feature type="region of interest" description="Disordered" evidence="1">
    <location>
        <begin position="191"/>
        <end position="397"/>
    </location>
</feature>
<feature type="compositionally biased region" description="Basic and acidic residues" evidence="1">
    <location>
        <begin position="282"/>
        <end position="303"/>
    </location>
</feature>
<dbReference type="GO" id="GO:0004843">
    <property type="term" value="F:cysteine-type deubiquitinase activity"/>
    <property type="evidence" value="ECO:0007669"/>
    <property type="project" value="InterPro"/>
</dbReference>
<dbReference type="InterPro" id="IPR018200">
    <property type="entry name" value="USP_CS"/>
</dbReference>
<dbReference type="GO" id="GO:0003964">
    <property type="term" value="F:RNA-directed DNA polymerase activity"/>
    <property type="evidence" value="ECO:0007669"/>
    <property type="project" value="UniProtKB-KW"/>
</dbReference>
<gene>
    <name evidence="2" type="ORF">PACLA_8A015245</name>
</gene>
<feature type="compositionally biased region" description="Polar residues" evidence="1">
    <location>
        <begin position="310"/>
        <end position="323"/>
    </location>
</feature>
<feature type="region of interest" description="Disordered" evidence="1">
    <location>
        <begin position="152"/>
        <end position="178"/>
    </location>
</feature>
<dbReference type="PROSITE" id="PS00972">
    <property type="entry name" value="USP_1"/>
    <property type="match status" value="1"/>
</dbReference>
<feature type="compositionally biased region" description="Polar residues" evidence="1">
    <location>
        <begin position="365"/>
        <end position="377"/>
    </location>
</feature>
<dbReference type="GO" id="GO:0016579">
    <property type="term" value="P:protein deubiquitination"/>
    <property type="evidence" value="ECO:0007669"/>
    <property type="project" value="InterPro"/>
</dbReference>
<dbReference type="InterPro" id="IPR028889">
    <property type="entry name" value="USP"/>
</dbReference>
<feature type="compositionally biased region" description="Polar residues" evidence="1">
    <location>
        <begin position="218"/>
        <end position="237"/>
    </location>
</feature>
<dbReference type="Proteomes" id="UP001152795">
    <property type="component" value="Unassembled WGS sequence"/>
</dbReference>
<dbReference type="EMBL" id="CACRXK020000413">
    <property type="protein sequence ID" value="CAB3981648.1"/>
    <property type="molecule type" value="Genomic_DNA"/>
</dbReference>
<evidence type="ECO:0000256" key="1">
    <source>
        <dbReference type="SAM" id="MobiDB-lite"/>
    </source>
</evidence>
<feature type="compositionally biased region" description="Low complexity" evidence="1">
    <location>
        <begin position="238"/>
        <end position="251"/>
    </location>
</feature>
<feature type="region of interest" description="Disordered" evidence="1">
    <location>
        <begin position="419"/>
        <end position="439"/>
    </location>
</feature>
<dbReference type="AlphaFoldDB" id="A0A7D9DD53"/>
<feature type="compositionally biased region" description="Polar residues" evidence="1">
    <location>
        <begin position="385"/>
        <end position="397"/>
    </location>
</feature>
<organism evidence="2 3">
    <name type="scientific">Paramuricea clavata</name>
    <name type="common">Red gorgonian</name>
    <name type="synonym">Violescent sea-whip</name>
    <dbReference type="NCBI Taxonomy" id="317549"/>
    <lineage>
        <taxon>Eukaryota</taxon>
        <taxon>Metazoa</taxon>
        <taxon>Cnidaria</taxon>
        <taxon>Anthozoa</taxon>
        <taxon>Octocorallia</taxon>
        <taxon>Malacalcyonacea</taxon>
        <taxon>Plexauridae</taxon>
        <taxon>Paramuricea</taxon>
    </lineage>
</organism>
<keyword evidence="2" id="KW-0808">Transferase</keyword>
<protein>
    <submittedName>
        <fullName evidence="2">RNA-directed DNA polymerase from mobile element jockey</fullName>
    </submittedName>
</protein>